<evidence type="ECO:0000313" key="4">
    <source>
        <dbReference type="EMBL" id="ERM98373.1"/>
    </source>
</evidence>
<dbReference type="Gramene" id="ERM98373">
    <property type="protein sequence ID" value="ERM98373"/>
    <property type="gene ID" value="AMTR_s00072p00029700"/>
</dbReference>
<dbReference type="Gene3D" id="3.80.10.10">
    <property type="entry name" value="Ribonuclease Inhibitor"/>
    <property type="match status" value="2"/>
</dbReference>
<dbReference type="SUPFAM" id="SSF52075">
    <property type="entry name" value="Outer arm dynein light chain 1"/>
    <property type="match status" value="1"/>
</dbReference>
<dbReference type="PROSITE" id="PS51450">
    <property type="entry name" value="LRR"/>
    <property type="match status" value="4"/>
</dbReference>
<proteinExistence type="predicted"/>
<dbReference type="SMART" id="SM00365">
    <property type="entry name" value="LRR_SD22"/>
    <property type="match status" value="4"/>
</dbReference>
<evidence type="ECO:0000256" key="1">
    <source>
        <dbReference type="ARBA" id="ARBA00022614"/>
    </source>
</evidence>
<dbReference type="SMART" id="SM00369">
    <property type="entry name" value="LRR_TYP"/>
    <property type="match status" value="3"/>
</dbReference>
<dbReference type="InterPro" id="IPR025875">
    <property type="entry name" value="Leu-rich_rpt_4"/>
</dbReference>
<sequence>MHKESQDCSLNQTPKESGVSHGRLQIQVKSYDDIPLESHGNKFVHSSSFEMPIHMTTETWLEEHTLKSEEPYYVFSSEANSARSQGGGLKKSHSVGSGLDKSKRVPYEVDRGYEHEQGLLGDDPQNMNFTESFVVLDSNLLAAPLNHKDAESNRADVESYIIDVDLKPEDSVTSMASSKSFVGEVHEDFGRQRSIIIDSGEHLPEASSIIRHSQSSPSLSGCEESPVKQSIRTRLSRSCDDLRILASKKNFLSCVNEIPCEQTYFESVQASYYHNMSETVHSVTGEKEGLPAVIDVEDPQGMSGKDCVLFNQSGRYFGLLDQVTAHSTNTQKSVYENLASDEQNSENLSSPVKDLILEQNVEKQGFQEMQHIEKENEELCSSPHERRAELSSHQLNLKRVEEWINQIDLQNCFSLPETGECSTSPSNIRKESSIAVASATKIDSRISSGMEAAKGHIRSLNSSSTTAQMPNLGLSVIPYLGIFGSLRVINLSGNAIVRITTGALPRGLHTLNLSKNFISIIEGLRELTRLRVLDLRYNRISRIGHGLASCSSLKELYLAGNKISEVEGLHRLLKLNVLDLSFNKISTAKSLGQLAANYSSLQAINLEGNPAQKNMGEEQLKKSLLTLLPNLIYLNRQPIKASASVKEISDRGARSIPDRSVRSDHKHLRRGGHSVASHKASGSLSGRGGLNQSMISPKRHKSRHSRFPPSGIKGTHHYQLNLDSQPINPQHTHWMRRSRSEGTLQASA</sequence>
<keyword evidence="1" id="KW-0433">Leucine-rich repeat</keyword>
<feature type="region of interest" description="Disordered" evidence="3">
    <location>
        <begin position="82"/>
        <end position="101"/>
    </location>
</feature>
<dbReference type="eggNOG" id="KOG0531">
    <property type="taxonomic scope" value="Eukaryota"/>
</dbReference>
<keyword evidence="5" id="KW-1185">Reference proteome</keyword>
<feature type="compositionally biased region" description="Basic and acidic residues" evidence="3">
    <location>
        <begin position="647"/>
        <end position="663"/>
    </location>
</feature>
<protein>
    <submittedName>
        <fullName evidence="4">Uncharacterized protein</fullName>
    </submittedName>
</protein>
<dbReference type="PANTHER" id="PTHR15454">
    <property type="entry name" value="NISCHARIN RELATED"/>
    <property type="match status" value="1"/>
</dbReference>
<feature type="region of interest" description="Disordered" evidence="3">
    <location>
        <begin position="1"/>
        <end position="22"/>
    </location>
</feature>
<dbReference type="AlphaFoldDB" id="W1NS02"/>
<feature type="compositionally biased region" description="Basic residues" evidence="3">
    <location>
        <begin position="697"/>
        <end position="706"/>
    </location>
</feature>
<name>W1NS02_AMBTC</name>
<evidence type="ECO:0000256" key="3">
    <source>
        <dbReference type="SAM" id="MobiDB-lite"/>
    </source>
</evidence>
<feature type="region of interest" description="Disordered" evidence="3">
    <location>
        <begin position="645"/>
        <end position="748"/>
    </location>
</feature>
<dbReference type="FunFam" id="3.80.10.10:FF:000320">
    <property type="entry name" value="Protein phosphatase 1 regulatory subunit pprA"/>
    <property type="match status" value="1"/>
</dbReference>
<keyword evidence="2" id="KW-0677">Repeat</keyword>
<dbReference type="GO" id="GO:0005737">
    <property type="term" value="C:cytoplasm"/>
    <property type="evidence" value="ECO:0000318"/>
    <property type="project" value="GO_Central"/>
</dbReference>
<dbReference type="InterPro" id="IPR032675">
    <property type="entry name" value="LRR_dom_sf"/>
</dbReference>
<feature type="compositionally biased region" description="Polar residues" evidence="3">
    <location>
        <begin position="721"/>
        <end position="731"/>
    </location>
</feature>
<evidence type="ECO:0000256" key="2">
    <source>
        <dbReference type="ARBA" id="ARBA00022737"/>
    </source>
</evidence>
<dbReference type="PANTHER" id="PTHR15454:SF7">
    <property type="entry name" value="OS07G0106100 PROTEIN"/>
    <property type="match status" value="1"/>
</dbReference>
<dbReference type="Pfam" id="PF12799">
    <property type="entry name" value="LRR_4"/>
    <property type="match status" value="1"/>
</dbReference>
<gene>
    <name evidence="4" type="ORF">AMTR_s00072p00029700</name>
</gene>
<dbReference type="EMBL" id="KI395332">
    <property type="protein sequence ID" value="ERM98373.1"/>
    <property type="molecule type" value="Genomic_DNA"/>
</dbReference>
<feature type="compositionally biased region" description="Polar residues" evidence="3">
    <location>
        <begin position="680"/>
        <end position="695"/>
    </location>
</feature>
<dbReference type="InterPro" id="IPR001611">
    <property type="entry name" value="Leu-rich_rpt"/>
</dbReference>
<evidence type="ECO:0000313" key="5">
    <source>
        <dbReference type="Proteomes" id="UP000017836"/>
    </source>
</evidence>
<accession>W1NS02</accession>
<reference evidence="5" key="1">
    <citation type="journal article" date="2013" name="Science">
        <title>The Amborella genome and the evolution of flowering plants.</title>
        <authorList>
            <consortium name="Amborella Genome Project"/>
        </authorList>
    </citation>
    <scope>NUCLEOTIDE SEQUENCE [LARGE SCALE GENOMIC DNA]</scope>
</reference>
<dbReference type="InterPro" id="IPR003591">
    <property type="entry name" value="Leu-rich_rpt_typical-subtyp"/>
</dbReference>
<dbReference type="HOGENOM" id="CLU_023601_1_0_1"/>
<organism evidence="4 5">
    <name type="scientific">Amborella trichopoda</name>
    <dbReference type="NCBI Taxonomy" id="13333"/>
    <lineage>
        <taxon>Eukaryota</taxon>
        <taxon>Viridiplantae</taxon>
        <taxon>Streptophyta</taxon>
        <taxon>Embryophyta</taxon>
        <taxon>Tracheophyta</taxon>
        <taxon>Spermatophyta</taxon>
        <taxon>Magnoliopsida</taxon>
        <taxon>Amborellales</taxon>
        <taxon>Amborellaceae</taxon>
        <taxon>Amborella</taxon>
    </lineage>
</organism>
<dbReference type="Proteomes" id="UP000017836">
    <property type="component" value="Unassembled WGS sequence"/>
</dbReference>
<dbReference type="STRING" id="13333.W1NS02"/>